<comment type="caution">
    <text evidence="2">The sequence shown here is derived from an EMBL/GenBank/DDBJ whole genome shotgun (WGS) entry which is preliminary data.</text>
</comment>
<feature type="transmembrane region" description="Helical" evidence="1">
    <location>
        <begin position="92"/>
        <end position="109"/>
    </location>
</feature>
<feature type="transmembrane region" description="Helical" evidence="1">
    <location>
        <begin position="12"/>
        <end position="29"/>
    </location>
</feature>
<feature type="transmembrane region" description="Helical" evidence="1">
    <location>
        <begin position="58"/>
        <end position="80"/>
    </location>
</feature>
<proteinExistence type="predicted"/>
<keyword evidence="3" id="KW-1185">Reference proteome</keyword>
<reference evidence="2 3" key="1">
    <citation type="submission" date="2020-10" db="EMBL/GenBank/DDBJ databases">
        <title>Phylogeny of dyella-like bacteria.</title>
        <authorList>
            <person name="Fu J."/>
        </authorList>
    </citation>
    <scope>NUCLEOTIDE SEQUENCE [LARGE SCALE GENOMIC DNA]</scope>
    <source>
        <strain evidence="2 3">Gsoil3046</strain>
    </source>
</reference>
<sequence length="120" mass="13164">MPKNAQKHFATTLYAALGLLSVNNLVTLAGGNIRALLPLTVQAFVLAVIYFDPAWSYIVVKIWALFGIFAGLAMWLAVAFDGPEHFGSLSDAIFNSIVFVASLYFFKFAKTSLSDEQKQI</sequence>
<evidence type="ECO:0000256" key="1">
    <source>
        <dbReference type="SAM" id="Phobius"/>
    </source>
</evidence>
<dbReference type="RefSeq" id="WP_404634274.1">
    <property type="nucleotide sequence ID" value="NZ_JADIKM010000003.1"/>
</dbReference>
<keyword evidence="1" id="KW-1133">Transmembrane helix</keyword>
<dbReference type="Proteomes" id="UP001620460">
    <property type="component" value="Unassembled WGS sequence"/>
</dbReference>
<evidence type="ECO:0000313" key="2">
    <source>
        <dbReference type="EMBL" id="MFK2905122.1"/>
    </source>
</evidence>
<gene>
    <name evidence="2" type="ORF">ISP17_14255</name>
</gene>
<organism evidence="2 3">
    <name type="scientific">Dyella ginsengisoli</name>
    <dbReference type="NCBI Taxonomy" id="363848"/>
    <lineage>
        <taxon>Bacteria</taxon>
        <taxon>Pseudomonadati</taxon>
        <taxon>Pseudomonadota</taxon>
        <taxon>Gammaproteobacteria</taxon>
        <taxon>Lysobacterales</taxon>
        <taxon>Rhodanobacteraceae</taxon>
        <taxon>Dyella</taxon>
    </lineage>
</organism>
<accession>A0ABW8JZC6</accession>
<protein>
    <submittedName>
        <fullName evidence="2">Uncharacterized protein</fullName>
    </submittedName>
</protein>
<dbReference type="EMBL" id="JADIKM010000003">
    <property type="protein sequence ID" value="MFK2905122.1"/>
    <property type="molecule type" value="Genomic_DNA"/>
</dbReference>
<keyword evidence="1" id="KW-0812">Transmembrane</keyword>
<keyword evidence="1" id="KW-0472">Membrane</keyword>
<name>A0ABW8JZC6_9GAMM</name>
<evidence type="ECO:0000313" key="3">
    <source>
        <dbReference type="Proteomes" id="UP001620460"/>
    </source>
</evidence>